<name>A0ABT7DQL1_9ACTN</name>
<keyword evidence="1" id="KW-0808">Transferase</keyword>
<dbReference type="Proteomes" id="UP001232750">
    <property type="component" value="Unassembled WGS sequence"/>
</dbReference>
<evidence type="ECO:0000313" key="4">
    <source>
        <dbReference type="EMBL" id="MDJ1651823.1"/>
    </source>
</evidence>
<dbReference type="RefSeq" id="WP_283833175.1">
    <property type="nucleotide sequence ID" value="NZ_JASJEU010000025.1"/>
</dbReference>
<dbReference type="CDD" id="cd04301">
    <property type="entry name" value="NAT_SF"/>
    <property type="match status" value="1"/>
</dbReference>
<comment type="caution">
    <text evidence="4">The sequence shown here is derived from an EMBL/GenBank/DDBJ whole genome shotgun (WGS) entry which is preliminary data.</text>
</comment>
<dbReference type="PROSITE" id="PS51186">
    <property type="entry name" value="GNAT"/>
    <property type="match status" value="1"/>
</dbReference>
<evidence type="ECO:0000256" key="2">
    <source>
        <dbReference type="ARBA" id="ARBA00023315"/>
    </source>
</evidence>
<organism evidence="4 5">
    <name type="scientific">Gordonibacter faecis</name>
    <dbReference type="NCBI Taxonomy" id="3047475"/>
    <lineage>
        <taxon>Bacteria</taxon>
        <taxon>Bacillati</taxon>
        <taxon>Actinomycetota</taxon>
        <taxon>Coriobacteriia</taxon>
        <taxon>Eggerthellales</taxon>
        <taxon>Eggerthellaceae</taxon>
        <taxon>Gordonibacter</taxon>
    </lineage>
</organism>
<dbReference type="EMBL" id="JASJEU010000025">
    <property type="protein sequence ID" value="MDJ1651823.1"/>
    <property type="molecule type" value="Genomic_DNA"/>
</dbReference>
<evidence type="ECO:0000313" key="5">
    <source>
        <dbReference type="Proteomes" id="UP001232750"/>
    </source>
</evidence>
<accession>A0ABT7DQL1</accession>
<dbReference type="SUPFAM" id="SSF55729">
    <property type="entry name" value="Acyl-CoA N-acyltransferases (Nat)"/>
    <property type="match status" value="1"/>
</dbReference>
<dbReference type="InterPro" id="IPR050680">
    <property type="entry name" value="YpeA/RimI_acetyltransf"/>
</dbReference>
<dbReference type="Gene3D" id="3.40.630.30">
    <property type="match status" value="1"/>
</dbReference>
<keyword evidence="5" id="KW-1185">Reference proteome</keyword>
<dbReference type="InterPro" id="IPR016181">
    <property type="entry name" value="Acyl_CoA_acyltransferase"/>
</dbReference>
<protein>
    <submittedName>
        <fullName evidence="4">GNAT family N-acetyltransferase</fullName>
    </submittedName>
</protein>
<feature type="domain" description="N-acetyltransferase" evidence="3">
    <location>
        <begin position="2"/>
        <end position="187"/>
    </location>
</feature>
<evidence type="ECO:0000256" key="1">
    <source>
        <dbReference type="ARBA" id="ARBA00022679"/>
    </source>
</evidence>
<evidence type="ECO:0000259" key="3">
    <source>
        <dbReference type="PROSITE" id="PS51186"/>
    </source>
</evidence>
<keyword evidence="2" id="KW-0012">Acyltransferase</keyword>
<dbReference type="Pfam" id="PF00583">
    <property type="entry name" value="Acetyltransf_1"/>
    <property type="match status" value="1"/>
</dbReference>
<gene>
    <name evidence="4" type="ORF">QNJ86_13515</name>
</gene>
<sequence length="187" mass="20282">MLTVRKARNDEAEQVVALYTRMIDEMRGADFDVLWEHDVHPSPAFLRASVAAGETYVGVLDADDPDAARAEGASRLACALIMNSEADEGYERGAWQVDAAPDEVAVLHVVGTLSAFHGRGFARQLVSASIDAARAAGKKAVRLDTFTTNARGRGLYESCGFVCVGEYPRFYLHIDPTLATALYECPL</sequence>
<dbReference type="InterPro" id="IPR000182">
    <property type="entry name" value="GNAT_dom"/>
</dbReference>
<reference evidence="4 5" key="1">
    <citation type="submission" date="2023-05" db="EMBL/GenBank/DDBJ databases">
        <title>Gordonibacter KGMB12511T sp. nov., isolated from faeces of healthy Korean.</title>
        <authorList>
            <person name="Kim H.S."/>
            <person name="Kim J.-S."/>
            <person name="Suh M.K."/>
            <person name="Eom M.K."/>
            <person name="Do H.E."/>
            <person name="Lee J.-S."/>
        </authorList>
    </citation>
    <scope>NUCLEOTIDE SEQUENCE [LARGE SCALE GENOMIC DNA]</scope>
    <source>
        <strain evidence="4 5">KGMB12511</strain>
    </source>
</reference>
<proteinExistence type="predicted"/>
<dbReference type="PANTHER" id="PTHR43420">
    <property type="entry name" value="ACETYLTRANSFERASE"/>
    <property type="match status" value="1"/>
</dbReference>